<dbReference type="Proteomes" id="UP000650467">
    <property type="component" value="Unassembled WGS sequence"/>
</dbReference>
<evidence type="ECO:0000313" key="2">
    <source>
        <dbReference type="Proteomes" id="UP000650467"/>
    </source>
</evidence>
<proteinExistence type="predicted"/>
<dbReference type="OrthoDB" id="151325at2759"/>
<accession>A0A835SFE1</accession>
<evidence type="ECO:0000313" key="1">
    <source>
        <dbReference type="EMBL" id="KAG2423767.1"/>
    </source>
</evidence>
<dbReference type="EMBL" id="JAEHOC010000074">
    <property type="protein sequence ID" value="KAG2423767.1"/>
    <property type="molecule type" value="Genomic_DNA"/>
</dbReference>
<dbReference type="AlphaFoldDB" id="A0A835SFE1"/>
<gene>
    <name evidence="1" type="ORF">HXX76_015043</name>
</gene>
<keyword evidence="2" id="KW-1185">Reference proteome</keyword>
<sequence>MQELTSTLEELKTVVPALRLMVKLQVAQFAYYAASSKAPSTSTKSSHFKARLQAFYGNTPAQDQLRCMLLNVKLPMALVAARYLYSLSPVQVLLVSLHTGFAAAGWEPYLYSLLGFSNIHDPRNGLLLFAPLAYAFADSRICFYYVEEAGEPKFRLELLDRSLTDVKLWDYAERRHLRNRHEEQQIDSYAANVTFGELQGKALVFEDASCRPFKRCLRFQATQAVRRAKEQRWLPADWTPSGALSCSPGHAQERLDAWLTFADEASIPDLDSEFE</sequence>
<organism evidence="1 2">
    <name type="scientific">Chlamydomonas incerta</name>
    <dbReference type="NCBI Taxonomy" id="51695"/>
    <lineage>
        <taxon>Eukaryota</taxon>
        <taxon>Viridiplantae</taxon>
        <taxon>Chlorophyta</taxon>
        <taxon>core chlorophytes</taxon>
        <taxon>Chlorophyceae</taxon>
        <taxon>CS clade</taxon>
        <taxon>Chlamydomonadales</taxon>
        <taxon>Chlamydomonadaceae</taxon>
        <taxon>Chlamydomonas</taxon>
    </lineage>
</organism>
<name>A0A835SFE1_CHLIN</name>
<comment type="caution">
    <text evidence="1">The sequence shown here is derived from an EMBL/GenBank/DDBJ whole genome shotgun (WGS) entry which is preliminary data.</text>
</comment>
<protein>
    <recommendedName>
        <fullName evidence="3">HNH nuclease domain-containing protein</fullName>
    </recommendedName>
</protein>
<evidence type="ECO:0008006" key="3">
    <source>
        <dbReference type="Google" id="ProtNLM"/>
    </source>
</evidence>
<reference evidence="1" key="1">
    <citation type="journal article" date="2020" name="bioRxiv">
        <title>Comparative genomics of Chlamydomonas.</title>
        <authorList>
            <person name="Craig R.J."/>
            <person name="Hasan A.R."/>
            <person name="Ness R.W."/>
            <person name="Keightley P.D."/>
        </authorList>
    </citation>
    <scope>NUCLEOTIDE SEQUENCE</scope>
    <source>
        <strain evidence="1">SAG 7.73</strain>
    </source>
</reference>